<dbReference type="Proteomes" id="UP000001302">
    <property type="component" value="Chromosome"/>
</dbReference>
<proteinExistence type="predicted"/>
<keyword evidence="3" id="KW-1185">Reference proteome</keyword>
<keyword evidence="1" id="KW-0472">Membrane</keyword>
<dbReference type="KEGG" id="pbr:PB2503_06722"/>
<sequence>MLIDGVEFEHGDHEVESASLISSLLSLAVLVVTLVLMAFATVCAVILLPLGLLVQGVMGTSPRRLRRGWRPVTA</sequence>
<evidence type="ECO:0000256" key="1">
    <source>
        <dbReference type="SAM" id="Phobius"/>
    </source>
</evidence>
<feature type="transmembrane region" description="Helical" evidence="1">
    <location>
        <begin position="24"/>
        <end position="57"/>
    </location>
</feature>
<protein>
    <submittedName>
        <fullName evidence="2">Uncharacterized protein</fullName>
    </submittedName>
</protein>
<keyword evidence="1" id="KW-1133">Transmembrane helix</keyword>
<reference evidence="2 3" key="2">
    <citation type="journal article" date="2011" name="J. Bacteriol.">
        <title>Complete genome sequence of strain HTCC2503T of Parvularcula bermudensis, the type species of the order "Parvularculales" in the class Alphaproteobacteria.</title>
        <authorList>
            <person name="Oh H.M."/>
            <person name="Kang I."/>
            <person name="Vergin K.L."/>
            <person name="Kang D."/>
            <person name="Rhee K.H."/>
            <person name="Giovannoni S.J."/>
            <person name="Cho J.C."/>
        </authorList>
    </citation>
    <scope>NUCLEOTIDE SEQUENCE [LARGE SCALE GENOMIC DNA]</scope>
    <source>
        <strain evidence="3">ATCC BAA-594 / HTCC2503 / KCTC 12087</strain>
    </source>
</reference>
<accession>E0TI71</accession>
<evidence type="ECO:0000313" key="3">
    <source>
        <dbReference type="Proteomes" id="UP000001302"/>
    </source>
</evidence>
<dbReference type="RefSeq" id="WP_013300384.1">
    <property type="nucleotide sequence ID" value="NC_014414.1"/>
</dbReference>
<name>E0TI71_PARBH</name>
<reference evidence="3" key="1">
    <citation type="submission" date="2010-08" db="EMBL/GenBank/DDBJ databases">
        <title>Genome sequence of Parvularcula bermudensis HTCC2503.</title>
        <authorList>
            <person name="Kang D.-M."/>
            <person name="Oh H.-M."/>
            <person name="Cho J.-C."/>
        </authorList>
    </citation>
    <scope>NUCLEOTIDE SEQUENCE [LARGE SCALE GENOMIC DNA]</scope>
    <source>
        <strain evidence="3">ATCC BAA-594 / HTCC2503 / KCTC 12087</strain>
    </source>
</reference>
<dbReference type="HOGENOM" id="CLU_2684472_0_0_5"/>
<keyword evidence="1" id="KW-0812">Transmembrane</keyword>
<organism evidence="2 3">
    <name type="scientific">Parvularcula bermudensis (strain ATCC BAA-594 / HTCC2503 / KCTC 12087)</name>
    <dbReference type="NCBI Taxonomy" id="314260"/>
    <lineage>
        <taxon>Bacteria</taxon>
        <taxon>Pseudomonadati</taxon>
        <taxon>Pseudomonadota</taxon>
        <taxon>Alphaproteobacteria</taxon>
        <taxon>Parvularculales</taxon>
        <taxon>Parvularculaceae</taxon>
        <taxon>Parvularcula</taxon>
    </lineage>
</organism>
<dbReference type="AlphaFoldDB" id="E0TI71"/>
<evidence type="ECO:0000313" key="2">
    <source>
        <dbReference type="EMBL" id="ADM09410.1"/>
    </source>
</evidence>
<gene>
    <name evidence="2" type="ordered locus">PB2503_06722</name>
</gene>
<dbReference type="EMBL" id="CP002156">
    <property type="protein sequence ID" value="ADM09410.1"/>
    <property type="molecule type" value="Genomic_DNA"/>
</dbReference>